<dbReference type="InterPro" id="IPR015424">
    <property type="entry name" value="PyrdxlP-dep_Trfase"/>
</dbReference>
<dbReference type="OrthoDB" id="420046at2759"/>
<gene>
    <name evidence="2" type="ORF">BDV96DRAFT_558270</name>
</gene>
<reference evidence="2" key="1">
    <citation type="journal article" date="2020" name="Stud. Mycol.">
        <title>101 Dothideomycetes genomes: a test case for predicting lifestyles and emergence of pathogens.</title>
        <authorList>
            <person name="Haridas S."/>
            <person name="Albert R."/>
            <person name="Binder M."/>
            <person name="Bloem J."/>
            <person name="Labutti K."/>
            <person name="Salamov A."/>
            <person name="Andreopoulos B."/>
            <person name="Baker S."/>
            <person name="Barry K."/>
            <person name="Bills G."/>
            <person name="Bluhm B."/>
            <person name="Cannon C."/>
            <person name="Castanera R."/>
            <person name="Culley D."/>
            <person name="Daum C."/>
            <person name="Ezra D."/>
            <person name="Gonzalez J."/>
            <person name="Henrissat B."/>
            <person name="Kuo A."/>
            <person name="Liang C."/>
            <person name="Lipzen A."/>
            <person name="Lutzoni F."/>
            <person name="Magnuson J."/>
            <person name="Mondo S."/>
            <person name="Nolan M."/>
            <person name="Ohm R."/>
            <person name="Pangilinan J."/>
            <person name="Park H.-J."/>
            <person name="Ramirez L."/>
            <person name="Alfaro M."/>
            <person name="Sun H."/>
            <person name="Tritt A."/>
            <person name="Yoshinaga Y."/>
            <person name="Zwiers L.-H."/>
            <person name="Turgeon B."/>
            <person name="Goodwin S."/>
            <person name="Spatafora J."/>
            <person name="Crous P."/>
            <person name="Grigoriev I."/>
        </authorList>
    </citation>
    <scope>NUCLEOTIDE SEQUENCE</scope>
    <source>
        <strain evidence="2">CBS 627.86</strain>
    </source>
</reference>
<dbReference type="PANTHER" id="PTHR43586">
    <property type="entry name" value="CYSTEINE DESULFURASE"/>
    <property type="match status" value="1"/>
</dbReference>
<evidence type="ECO:0000313" key="3">
    <source>
        <dbReference type="Proteomes" id="UP000799770"/>
    </source>
</evidence>
<dbReference type="InterPro" id="IPR000192">
    <property type="entry name" value="Aminotrans_V_dom"/>
</dbReference>
<dbReference type="Gene3D" id="3.40.640.10">
    <property type="entry name" value="Type I PLP-dependent aspartate aminotransferase-like (Major domain)"/>
    <property type="match status" value="1"/>
</dbReference>
<sequence length="397" mass="43839">MPEFNIAKAKERFPALKKDDQVYLDNAGGSQVLGDVIDSVAQYLSGTNVQLGASYRVGQISNQKYEDGYKAAAAYINADPSEIVLGTSTTQNFMNLASSLKFNEGDEIILSKMEHETNVKPWVYMADKLKLTVKWWYSEKPELKLTSENLKPLLSAKTKFVACTHVSNILGSIHDVKAIAKVVHDAGALFCVDGVSFAPHRQVDVKAFGVDFYAFSWYKVYGPHIAVLYASTEAQKHMKPLAHYFNPTGTLADKIGFAASNYEITQSIPIIVDYLGGSNPGPVFAAIAEHEGKLQKILLDFLTSRKDITVHGSTSSDSKERVPTISFTVEGVNSKELVEKVDKASNYGIRWGHFYSKRLCDEVLGLGPEAVCRVSMVHYNTEKEIEGLVEVLKKVLP</sequence>
<dbReference type="InterPro" id="IPR015422">
    <property type="entry name" value="PyrdxlP-dep_Trfase_small"/>
</dbReference>
<proteinExistence type="predicted"/>
<name>A0A6A5YIC7_9PLEO</name>
<evidence type="ECO:0000259" key="1">
    <source>
        <dbReference type="Pfam" id="PF00266"/>
    </source>
</evidence>
<dbReference type="Pfam" id="PF00266">
    <property type="entry name" value="Aminotran_5"/>
    <property type="match status" value="1"/>
</dbReference>
<dbReference type="Proteomes" id="UP000799770">
    <property type="component" value="Unassembled WGS sequence"/>
</dbReference>
<dbReference type="AlphaFoldDB" id="A0A6A5YIC7"/>
<dbReference type="PANTHER" id="PTHR43586:SF21">
    <property type="entry name" value="PYRIDOXAL PHOSPHATE (PLP)-DEPENDENT ASPARTATE AMINOTRANSFERASE SUPERFAMILY"/>
    <property type="match status" value="1"/>
</dbReference>
<dbReference type="Gene3D" id="3.90.1150.10">
    <property type="entry name" value="Aspartate Aminotransferase, domain 1"/>
    <property type="match status" value="1"/>
</dbReference>
<protein>
    <submittedName>
        <fullName evidence="2">Pyridoxal phosphate-dependent transferase</fullName>
    </submittedName>
</protein>
<feature type="domain" description="Aminotransferase class V" evidence="1">
    <location>
        <begin position="22"/>
        <end position="387"/>
    </location>
</feature>
<dbReference type="EMBL" id="ML977357">
    <property type="protein sequence ID" value="KAF2106999.1"/>
    <property type="molecule type" value="Genomic_DNA"/>
</dbReference>
<keyword evidence="3" id="KW-1185">Reference proteome</keyword>
<organism evidence="2 3">
    <name type="scientific">Lophiotrema nucula</name>
    <dbReference type="NCBI Taxonomy" id="690887"/>
    <lineage>
        <taxon>Eukaryota</taxon>
        <taxon>Fungi</taxon>
        <taxon>Dikarya</taxon>
        <taxon>Ascomycota</taxon>
        <taxon>Pezizomycotina</taxon>
        <taxon>Dothideomycetes</taxon>
        <taxon>Pleosporomycetidae</taxon>
        <taxon>Pleosporales</taxon>
        <taxon>Lophiotremataceae</taxon>
        <taxon>Lophiotrema</taxon>
    </lineage>
</organism>
<evidence type="ECO:0000313" key="2">
    <source>
        <dbReference type="EMBL" id="KAF2106999.1"/>
    </source>
</evidence>
<keyword evidence="2" id="KW-0808">Transferase</keyword>
<accession>A0A6A5YIC7</accession>
<dbReference type="GO" id="GO:0016740">
    <property type="term" value="F:transferase activity"/>
    <property type="evidence" value="ECO:0007669"/>
    <property type="project" value="UniProtKB-KW"/>
</dbReference>
<dbReference type="SUPFAM" id="SSF53383">
    <property type="entry name" value="PLP-dependent transferases"/>
    <property type="match status" value="1"/>
</dbReference>
<dbReference type="InterPro" id="IPR015421">
    <property type="entry name" value="PyrdxlP-dep_Trfase_major"/>
</dbReference>